<evidence type="ECO:0000259" key="2">
    <source>
        <dbReference type="PROSITE" id="PS50943"/>
    </source>
</evidence>
<dbReference type="Proteomes" id="UP000011760">
    <property type="component" value="Chromosome"/>
</dbReference>
<accession>M1UJX4</accession>
<dbReference type="InterPro" id="IPR001387">
    <property type="entry name" value="Cro/C1-type_HTH"/>
</dbReference>
<organism evidence="3 4">
    <name type="scientific">Corynebacterium callunae DSM 20147</name>
    <dbReference type="NCBI Taxonomy" id="1121353"/>
    <lineage>
        <taxon>Bacteria</taxon>
        <taxon>Bacillati</taxon>
        <taxon>Actinomycetota</taxon>
        <taxon>Actinomycetes</taxon>
        <taxon>Mycobacteriales</taxon>
        <taxon>Corynebacteriaceae</taxon>
        <taxon>Corynebacterium</taxon>
    </lineage>
</organism>
<keyword evidence="4" id="KW-1185">Reference proteome</keyword>
<name>M1UJX4_9CORY</name>
<feature type="region of interest" description="Disordered" evidence="1">
    <location>
        <begin position="82"/>
        <end position="116"/>
    </location>
</feature>
<dbReference type="SUPFAM" id="SSF47413">
    <property type="entry name" value="lambda repressor-like DNA-binding domains"/>
    <property type="match status" value="1"/>
</dbReference>
<dbReference type="EMBL" id="CP004354">
    <property type="protein sequence ID" value="AGG66174.1"/>
    <property type="molecule type" value="Genomic_DNA"/>
</dbReference>
<feature type="domain" description="HTH cro/C1-type" evidence="2">
    <location>
        <begin position="35"/>
        <end position="79"/>
    </location>
</feature>
<dbReference type="HOGENOM" id="CLU_165920_0_0_11"/>
<dbReference type="CDD" id="cd00093">
    <property type="entry name" value="HTH_XRE"/>
    <property type="match status" value="1"/>
</dbReference>
<evidence type="ECO:0000313" key="3">
    <source>
        <dbReference type="EMBL" id="AGG66174.1"/>
    </source>
</evidence>
<dbReference type="PROSITE" id="PS50943">
    <property type="entry name" value="HTH_CROC1"/>
    <property type="match status" value="1"/>
</dbReference>
<dbReference type="KEGG" id="ccn:H924_03630"/>
<dbReference type="AlphaFoldDB" id="M1UJX4"/>
<protein>
    <submittedName>
        <fullName evidence="3">XRE family transcriptional regulator</fullName>
    </submittedName>
</protein>
<evidence type="ECO:0000256" key="1">
    <source>
        <dbReference type="SAM" id="MobiDB-lite"/>
    </source>
</evidence>
<gene>
    <name evidence="3" type="ORF">H924_03630</name>
</gene>
<evidence type="ECO:0000313" key="4">
    <source>
        <dbReference type="Proteomes" id="UP000011760"/>
    </source>
</evidence>
<dbReference type="Gene3D" id="1.10.260.40">
    <property type="entry name" value="lambda repressor-like DNA-binding domains"/>
    <property type="match status" value="1"/>
</dbReference>
<reference evidence="3 4" key="1">
    <citation type="submission" date="2013-02" db="EMBL/GenBank/DDBJ databases">
        <title>The complete genome sequence of Corynebacterium callunae DSM 20147.</title>
        <authorList>
            <person name="Ruckert C."/>
            <person name="Albersmeier A."/>
            <person name="Kalinowski J."/>
        </authorList>
    </citation>
    <scope>NUCLEOTIDE SEQUENCE [LARGE SCALE GENOMIC DNA]</scope>
    <source>
        <strain evidence="3 4">DSM 20147</strain>
    </source>
</reference>
<sequence>MTSGIRANKPIRHKRTPDECVGIVVNQLLFTTKTTKRELGAVLGISGATAGRKVRGEISWSLDDLYATADFFGVNITDLLPRRSPLETPESPSTEVERDSWNLVAGAGFEPTTSGL</sequence>
<dbReference type="Pfam" id="PF08667">
    <property type="entry name" value="BetR"/>
    <property type="match status" value="1"/>
</dbReference>
<dbReference type="InterPro" id="IPR013975">
    <property type="entry name" value="Tscrpt_reg_BetR_N"/>
</dbReference>
<dbReference type="OrthoDB" id="4410976at2"/>
<dbReference type="GO" id="GO:0003677">
    <property type="term" value="F:DNA binding"/>
    <property type="evidence" value="ECO:0007669"/>
    <property type="project" value="InterPro"/>
</dbReference>
<dbReference type="eggNOG" id="ENOG5030SAX">
    <property type="taxonomic scope" value="Bacteria"/>
</dbReference>
<dbReference type="InterPro" id="IPR010982">
    <property type="entry name" value="Lambda_DNA-bd_dom_sf"/>
</dbReference>
<proteinExistence type="predicted"/>
<dbReference type="RefSeq" id="WP_015650612.1">
    <property type="nucleotide sequence ID" value="NC_020506.1"/>
</dbReference>